<evidence type="ECO:0000256" key="4">
    <source>
        <dbReference type="ARBA" id="ARBA00023002"/>
    </source>
</evidence>
<name>A0A0A0NBD6_STRRN</name>
<evidence type="ECO:0000256" key="1">
    <source>
        <dbReference type="ARBA" id="ARBA00010139"/>
    </source>
</evidence>
<keyword evidence="2" id="KW-0285">Flavoprotein</keyword>
<dbReference type="eggNOG" id="COG2072">
    <property type="taxonomic scope" value="Bacteria"/>
</dbReference>
<evidence type="ECO:0000313" key="6">
    <source>
        <dbReference type="EMBL" id="RLV76161.1"/>
    </source>
</evidence>
<protein>
    <recommendedName>
        <fullName evidence="8">Monooxygenase</fullName>
    </recommendedName>
</protein>
<dbReference type="GO" id="GO:0004499">
    <property type="term" value="F:N,N-dimethylaniline monooxygenase activity"/>
    <property type="evidence" value="ECO:0007669"/>
    <property type="project" value="InterPro"/>
</dbReference>
<sequence length="518" mass="57686">MLDQPRAEGGTTPTGTDVVVIGAGFGGLATAYNLRRRGVTRFVVLERSHGAGGTWWDNRYPGAEVDVTSELYSLSFAPHVFGRTHARQAEIQAYIEKAVDDHGLRGHLRFGTRVTSVRWEDATRTYLVTAEDGRQWRAGHVVACVGQLNNPRRPDWPGLADFTGPCFHTSRWDHSVDLTGKRVALVGTGSTSAQVLPPLAEAAGHTYLFQRQPGWVLPKDDRDYPPEEVARLTGSRWEARRRRIAAFIQLEKMRSAARVGTKANRRMQAKAEEYLRTAVADPELRAMLTPDYPFYGKRPVLTQYYYPALAREDVTLVPRSVERVTSRSVIDSAGVATEVDVLILATGFQPSRFLATFEVLGRGGIRLRDVWGDEPRSMLGMMAVGFPEFYVTYGPNTNGGVVTFMLERQAEWIADAIVGARRAGVAREPKSAPVALMDRILLRRNGTFVWSRTGNNYYTSGSGRVVTQWPYSQKLYWLLTRALRPGLMCRSVGPARPIPDSAEPGDAVADRRREPIHD</sequence>
<dbReference type="SUPFAM" id="SSF51905">
    <property type="entry name" value="FAD/NAD(P)-binding domain"/>
    <property type="match status" value="2"/>
</dbReference>
<dbReference type="STRING" id="1343740.M271_00605"/>
<dbReference type="InterPro" id="IPR036188">
    <property type="entry name" value="FAD/NAD-bd_sf"/>
</dbReference>
<evidence type="ECO:0000256" key="5">
    <source>
        <dbReference type="SAM" id="MobiDB-lite"/>
    </source>
</evidence>
<dbReference type="GO" id="GO:0050661">
    <property type="term" value="F:NADP binding"/>
    <property type="evidence" value="ECO:0007669"/>
    <property type="project" value="InterPro"/>
</dbReference>
<dbReference type="KEGG" id="src:M271_00605"/>
<gene>
    <name evidence="6" type="ORF">D3C57_143085</name>
</gene>
<comment type="caution">
    <text evidence="6">The sequence shown here is derived from an EMBL/GenBank/DDBJ whole genome shotgun (WGS) entry which is preliminary data.</text>
</comment>
<dbReference type="InterPro" id="IPR000960">
    <property type="entry name" value="Flavin_mOase"/>
</dbReference>
<evidence type="ECO:0000256" key="3">
    <source>
        <dbReference type="ARBA" id="ARBA00022827"/>
    </source>
</evidence>
<dbReference type="InterPro" id="IPR051209">
    <property type="entry name" value="FAD-bind_Monooxygenase_sf"/>
</dbReference>
<feature type="compositionally biased region" description="Basic and acidic residues" evidence="5">
    <location>
        <begin position="508"/>
        <end position="518"/>
    </location>
</feature>
<comment type="similarity">
    <text evidence="1">Belongs to the FAD-binding monooxygenase family.</text>
</comment>
<dbReference type="PANTHER" id="PTHR42877">
    <property type="entry name" value="L-ORNITHINE N(5)-MONOOXYGENASE-RELATED"/>
    <property type="match status" value="1"/>
</dbReference>
<dbReference type="PRINTS" id="PR00370">
    <property type="entry name" value="FMOXYGENASE"/>
</dbReference>
<reference evidence="6 7" key="1">
    <citation type="journal article" date="2018" name="J. Biol. Chem.">
        <title>Discovery of the actinoplanic acid pathway in Streptomyces rapamycinicus reveals a genetically conserved synergism with rapamycin.</title>
        <authorList>
            <person name="Mrak P."/>
            <person name="Krastel P."/>
            <person name="Pivk Lukancic P."/>
            <person name="Tao J."/>
            <person name="Pistorius D."/>
            <person name="Moore C.M."/>
        </authorList>
    </citation>
    <scope>NUCLEOTIDE SEQUENCE [LARGE SCALE GENOMIC DNA]</scope>
    <source>
        <strain evidence="6 7">NRRL 5491</strain>
    </source>
</reference>
<accession>A0A0A0NBD6</accession>
<evidence type="ECO:0008006" key="8">
    <source>
        <dbReference type="Google" id="ProtNLM"/>
    </source>
</evidence>
<dbReference type="PANTHER" id="PTHR42877:SF4">
    <property type="entry name" value="FAD_NAD(P)-BINDING DOMAIN-CONTAINING PROTEIN-RELATED"/>
    <property type="match status" value="1"/>
</dbReference>
<dbReference type="Proteomes" id="UP000281594">
    <property type="component" value="Unassembled WGS sequence"/>
</dbReference>
<keyword evidence="4" id="KW-0560">Oxidoreductase</keyword>
<feature type="region of interest" description="Disordered" evidence="5">
    <location>
        <begin position="494"/>
        <end position="518"/>
    </location>
</feature>
<dbReference type="HOGENOM" id="CLU_006937_7_1_11"/>
<dbReference type="AlphaFoldDB" id="A0A0A0NBD6"/>
<proteinExistence type="inferred from homology"/>
<dbReference type="InterPro" id="IPR020946">
    <property type="entry name" value="Flavin_mOase-like"/>
</dbReference>
<evidence type="ECO:0000313" key="7">
    <source>
        <dbReference type="Proteomes" id="UP000281594"/>
    </source>
</evidence>
<dbReference type="Gene3D" id="3.50.50.60">
    <property type="entry name" value="FAD/NAD(P)-binding domain"/>
    <property type="match status" value="3"/>
</dbReference>
<organism evidence="6 7">
    <name type="scientific">Streptomyces rapamycinicus (strain ATCC 29253 / DSM 41530 / NRRL 5491 / AYB-994)</name>
    <name type="common">Streptomyces hygroscopicus (strain ATCC 29253)</name>
    <dbReference type="NCBI Taxonomy" id="1343740"/>
    <lineage>
        <taxon>Bacteria</taxon>
        <taxon>Bacillati</taxon>
        <taxon>Actinomycetota</taxon>
        <taxon>Actinomycetes</taxon>
        <taxon>Kitasatosporales</taxon>
        <taxon>Streptomycetaceae</taxon>
        <taxon>Streptomyces</taxon>
        <taxon>Streptomyces violaceusniger group</taxon>
    </lineage>
</organism>
<dbReference type="EMBL" id="QYCY01000002">
    <property type="protein sequence ID" value="RLV76161.1"/>
    <property type="molecule type" value="Genomic_DNA"/>
</dbReference>
<dbReference type="GO" id="GO:0050660">
    <property type="term" value="F:flavin adenine dinucleotide binding"/>
    <property type="evidence" value="ECO:0007669"/>
    <property type="project" value="InterPro"/>
</dbReference>
<evidence type="ECO:0000256" key="2">
    <source>
        <dbReference type="ARBA" id="ARBA00022630"/>
    </source>
</evidence>
<dbReference type="RefSeq" id="WP_020865156.1">
    <property type="nucleotide sequence ID" value="NC_022785.1"/>
</dbReference>
<dbReference type="Pfam" id="PF00743">
    <property type="entry name" value="FMO-like"/>
    <property type="match status" value="1"/>
</dbReference>
<keyword evidence="3" id="KW-0274">FAD</keyword>